<gene>
    <name evidence="3" type="ORF">ACFP3R_34525</name>
</gene>
<dbReference type="Pfam" id="PF13365">
    <property type="entry name" value="Trypsin_2"/>
    <property type="match status" value="1"/>
</dbReference>
<evidence type="ECO:0000259" key="2">
    <source>
        <dbReference type="SMART" id="SM00382"/>
    </source>
</evidence>
<keyword evidence="4" id="KW-1185">Reference proteome</keyword>
<dbReference type="Pfam" id="PF20703">
    <property type="entry name" value="nSTAND1"/>
    <property type="match status" value="1"/>
</dbReference>
<dbReference type="SUPFAM" id="SSF52540">
    <property type="entry name" value="P-loop containing nucleoside triphosphate hydrolases"/>
    <property type="match status" value="1"/>
</dbReference>
<dbReference type="SUPFAM" id="SSF50494">
    <property type="entry name" value="Trypsin-like serine proteases"/>
    <property type="match status" value="1"/>
</dbReference>
<evidence type="ECO:0000313" key="4">
    <source>
        <dbReference type="Proteomes" id="UP001596220"/>
    </source>
</evidence>
<dbReference type="InterPro" id="IPR009003">
    <property type="entry name" value="Peptidase_S1_PA"/>
</dbReference>
<dbReference type="InterPro" id="IPR049052">
    <property type="entry name" value="nSTAND1"/>
</dbReference>
<dbReference type="Gene3D" id="3.40.50.300">
    <property type="entry name" value="P-loop containing nucleotide triphosphate hydrolases"/>
    <property type="match status" value="1"/>
</dbReference>
<dbReference type="Proteomes" id="UP001596220">
    <property type="component" value="Unassembled WGS sequence"/>
</dbReference>
<protein>
    <submittedName>
        <fullName evidence="3">Trypsin-like peptidase domain-containing protein</fullName>
    </submittedName>
</protein>
<accession>A0ABW1PGW3</accession>
<proteinExistence type="predicted"/>
<feature type="domain" description="AAA+ ATPase" evidence="2">
    <location>
        <begin position="216"/>
        <end position="355"/>
    </location>
</feature>
<dbReference type="Gene3D" id="2.130.10.10">
    <property type="entry name" value="YVTN repeat-like/Quinoprotein amine dehydrogenase"/>
    <property type="match status" value="1"/>
</dbReference>
<dbReference type="InterPro" id="IPR011048">
    <property type="entry name" value="Haem_d1_sf"/>
</dbReference>
<dbReference type="InterPro" id="IPR003593">
    <property type="entry name" value="AAA+_ATPase"/>
</dbReference>
<evidence type="ECO:0000256" key="1">
    <source>
        <dbReference type="SAM" id="MobiDB-lite"/>
    </source>
</evidence>
<organism evidence="3 4">
    <name type="scientific">Saccharothrix lopnurensis</name>
    <dbReference type="NCBI Taxonomy" id="1670621"/>
    <lineage>
        <taxon>Bacteria</taxon>
        <taxon>Bacillati</taxon>
        <taxon>Actinomycetota</taxon>
        <taxon>Actinomycetes</taxon>
        <taxon>Pseudonocardiales</taxon>
        <taxon>Pseudonocardiaceae</taxon>
        <taxon>Saccharothrix</taxon>
    </lineage>
</organism>
<name>A0ABW1PGW3_9PSEU</name>
<dbReference type="SUPFAM" id="SSF50969">
    <property type="entry name" value="YVTN repeat-like/Quinoprotein amine dehydrogenase"/>
    <property type="match status" value="1"/>
</dbReference>
<dbReference type="InterPro" id="IPR027417">
    <property type="entry name" value="P-loop_NTPase"/>
</dbReference>
<dbReference type="EMBL" id="JBHSQO010000063">
    <property type="protein sequence ID" value="MFC6094409.1"/>
    <property type="molecule type" value="Genomic_DNA"/>
</dbReference>
<dbReference type="Gene3D" id="2.40.10.120">
    <property type="match status" value="1"/>
</dbReference>
<dbReference type="InterPro" id="IPR015943">
    <property type="entry name" value="WD40/YVTN_repeat-like_dom_sf"/>
</dbReference>
<evidence type="ECO:0000313" key="3">
    <source>
        <dbReference type="EMBL" id="MFC6094409.1"/>
    </source>
</evidence>
<sequence length="1248" mass="133019">MVERALLRVLRDGEPVGMGFLVGHDLAVTCAHVVVAEEFEVDFPIAGGTARARVVHRPEGVDLVGLELDRTPEGARAVRVVAVDDVRDHRVRTLGVPDGRPHGLWSRGVVRGAIGGGRLHVEDDARGVPMLRGFSGGPVIDDDLGAVIGMVVEVDALQGQRIGYALSGATLHDAWPALATGLPNPFRGLEPFRPEDADVFFGRARQVAELREQLDRDGVLVVTGPSGCGKSSLVLAGLLPGLGEHVVVRPAAGGSPWSALATALGVEEVSPDRVEDVVARRAGPRRFTLVVDQFDEALARFPEASTDLLAALLDVAESHHRAPRVDLVVTTTGGPLDHLLADPRSGPRLVRRTATLATPDPDELREVVEGPLREPGTPVLEPGLVDVLLADVERERNPLPLLEFALTLLWERQERGVLTHAAYRELGGVGGAVSTYAERVWRRFDPEEVRRALVQLVSPLPEGGYVRRVVPAEQVGPLAPELARTRLVTLGPDGVELAHEALVRHWDRLRGWVEEARAFRLWQDGLDRQAARWEETRERGLLPRGGDLRRARRQAHELTERQRRFVRAGTRGLVRRVGVRAAVVVLVVGLVASLGYLVPRFAGQRDEAGANSAADVLSGHDVSTTSFANRLDKTLRAQLTADRLDTREALHALSRSLRHAEVVVPGFGMPSPDGERVLTTGDGTTSELLDLTTSPVTRVVLAAPEGDVTWVGNDLLAEAGNPIRLRDGRTGDVVRTIDARASAVLADPTGRWLAHTDNRAEVHVVDLAAGTSTTLAVPEGSGLLDLLPTSEVLLHRERGHGLLSAAGVRDLDGADFRVVAAWSEPVAFRCDRDTWSARGASTGRELARVSTGGLPCAGTEPPVSGSDGRAWAVVEVADRAGSALLRLAAGDGGDELRTLVPAGGEVEAVTPGRSGGYQVLMSYPGAFLVVRVPPPDALDQAFRRADGLRATPDGAHVLITGPGGRIEVWRTADRALVAHRDGALSPGRHPAVSPDSRTVVLIGEHGTAVRNLPDLAPLAELGRGAEEAFLLDADRVAVWRGGVLDVLAARSGAPIGRIAGAVDSPYAVAAAADVLVVATRDRLRRYSITGGREIDSGFVPGPVGDLAVHRDGEVVAVVREGAVRVFDLGSGEQVDVLPVPVDPLPVRFPLRFRDDPDEVEITRVGRDGVGITQLWRRDAWWGDAPVENLDVPAGPVLVADAHPRSLEPGDPEGWIARVCALVERSGLELDPGEPPTGAFDGDVCGGAK</sequence>
<comment type="caution">
    <text evidence="3">The sequence shown here is derived from an EMBL/GenBank/DDBJ whole genome shotgun (WGS) entry which is preliminary data.</text>
</comment>
<reference evidence="4" key="1">
    <citation type="journal article" date="2019" name="Int. J. Syst. Evol. Microbiol.">
        <title>The Global Catalogue of Microorganisms (GCM) 10K type strain sequencing project: providing services to taxonomists for standard genome sequencing and annotation.</title>
        <authorList>
            <consortium name="The Broad Institute Genomics Platform"/>
            <consortium name="The Broad Institute Genome Sequencing Center for Infectious Disease"/>
            <person name="Wu L."/>
            <person name="Ma J."/>
        </authorList>
    </citation>
    <scope>NUCLEOTIDE SEQUENCE [LARGE SCALE GENOMIC DNA]</scope>
    <source>
        <strain evidence="4">CGMCC 4.7246</strain>
    </source>
</reference>
<dbReference type="InterPro" id="IPR011044">
    <property type="entry name" value="Quino_amine_DH_bsu"/>
</dbReference>
<dbReference type="RefSeq" id="WP_380642629.1">
    <property type="nucleotide sequence ID" value="NZ_JBHSQO010000063.1"/>
</dbReference>
<dbReference type="SUPFAM" id="SSF51004">
    <property type="entry name" value="C-terminal (heme d1) domain of cytochrome cd1-nitrite reductase"/>
    <property type="match status" value="1"/>
</dbReference>
<feature type="region of interest" description="Disordered" evidence="1">
    <location>
        <begin position="1227"/>
        <end position="1248"/>
    </location>
</feature>
<dbReference type="SMART" id="SM00382">
    <property type="entry name" value="AAA"/>
    <property type="match status" value="1"/>
</dbReference>